<protein>
    <submittedName>
        <fullName evidence="2">Uncharacterized protein</fullName>
    </submittedName>
</protein>
<proteinExistence type="predicted"/>
<organism evidence="2 3">
    <name type="scientific">Hibiscus sabdariffa</name>
    <name type="common">roselle</name>
    <dbReference type="NCBI Taxonomy" id="183260"/>
    <lineage>
        <taxon>Eukaryota</taxon>
        <taxon>Viridiplantae</taxon>
        <taxon>Streptophyta</taxon>
        <taxon>Embryophyta</taxon>
        <taxon>Tracheophyta</taxon>
        <taxon>Spermatophyta</taxon>
        <taxon>Magnoliopsida</taxon>
        <taxon>eudicotyledons</taxon>
        <taxon>Gunneridae</taxon>
        <taxon>Pentapetalae</taxon>
        <taxon>rosids</taxon>
        <taxon>malvids</taxon>
        <taxon>Malvales</taxon>
        <taxon>Malvaceae</taxon>
        <taxon>Malvoideae</taxon>
        <taxon>Hibiscus</taxon>
    </lineage>
</organism>
<feature type="region of interest" description="Disordered" evidence="1">
    <location>
        <begin position="141"/>
        <end position="171"/>
    </location>
</feature>
<evidence type="ECO:0000313" key="2">
    <source>
        <dbReference type="EMBL" id="KAK8579000.1"/>
    </source>
</evidence>
<name>A0ABR2FDQ9_9ROSI</name>
<evidence type="ECO:0000256" key="1">
    <source>
        <dbReference type="SAM" id="MobiDB-lite"/>
    </source>
</evidence>
<dbReference type="EMBL" id="JBBPBM010000006">
    <property type="protein sequence ID" value="KAK8579000.1"/>
    <property type="molecule type" value="Genomic_DNA"/>
</dbReference>
<accession>A0ABR2FDQ9</accession>
<keyword evidence="3" id="KW-1185">Reference proteome</keyword>
<evidence type="ECO:0000313" key="3">
    <source>
        <dbReference type="Proteomes" id="UP001472677"/>
    </source>
</evidence>
<dbReference type="Proteomes" id="UP001472677">
    <property type="component" value="Unassembled WGS sequence"/>
</dbReference>
<comment type="caution">
    <text evidence="2">The sequence shown here is derived from an EMBL/GenBank/DDBJ whole genome shotgun (WGS) entry which is preliminary data.</text>
</comment>
<reference evidence="2 3" key="1">
    <citation type="journal article" date="2024" name="G3 (Bethesda)">
        <title>Genome assembly of Hibiscus sabdariffa L. provides insights into metabolisms of medicinal natural products.</title>
        <authorList>
            <person name="Kim T."/>
        </authorList>
    </citation>
    <scope>NUCLEOTIDE SEQUENCE [LARGE SCALE GENOMIC DNA]</scope>
    <source>
        <strain evidence="2">TK-2024</strain>
        <tissue evidence="2">Old leaves</tissue>
    </source>
</reference>
<feature type="compositionally biased region" description="Polar residues" evidence="1">
    <location>
        <begin position="141"/>
        <end position="152"/>
    </location>
</feature>
<sequence length="218" mass="23365">MNLSDVISPSAAVDPPDLGRHSDTLDSNPAPILSVNDASSAMEVIVSNGSDKNHAAATLPLDYVSTTMASASVSPSSYKDTLLASVHANDPVVDDIIDEDEVTLLDNDVTRSNEDGLISIQFFEWESATYVATVLHPPALSNMTTPSLSKSRVAQARGKDNSLPAQRLAQQRSPRRKQLIVSIQKLVNVQHLVVASSPKLSSLTSRRSSTLSSTRFAR</sequence>
<gene>
    <name evidence="2" type="ORF">V6N12_069335</name>
</gene>
<feature type="region of interest" description="Disordered" evidence="1">
    <location>
        <begin position="1"/>
        <end position="28"/>
    </location>
</feature>